<dbReference type="HAMAP" id="MF_00265">
    <property type="entry name" value="VapC_Nob1"/>
    <property type="match status" value="1"/>
</dbReference>
<comment type="caution">
    <text evidence="7">The sequence shown here is derived from an EMBL/GenBank/DDBJ whole genome shotgun (WGS) entry which is preliminary data.</text>
</comment>
<dbReference type="Pfam" id="PF01850">
    <property type="entry name" value="PIN"/>
    <property type="match status" value="1"/>
</dbReference>
<dbReference type="AlphaFoldDB" id="A0A0W8G7A9"/>
<evidence type="ECO:0000313" key="7">
    <source>
        <dbReference type="EMBL" id="KUG28897.1"/>
    </source>
</evidence>
<dbReference type="PANTHER" id="PTHR35901">
    <property type="entry name" value="RIBONUCLEASE VAPC3"/>
    <property type="match status" value="1"/>
</dbReference>
<evidence type="ECO:0000259" key="6">
    <source>
        <dbReference type="Pfam" id="PF01850"/>
    </source>
</evidence>
<dbReference type="InterPro" id="IPR022907">
    <property type="entry name" value="VapC_family"/>
</dbReference>
<dbReference type="SUPFAM" id="SSF88723">
    <property type="entry name" value="PIN domain-like"/>
    <property type="match status" value="1"/>
</dbReference>
<dbReference type="EMBL" id="LNQE01000160">
    <property type="protein sequence ID" value="KUG28897.1"/>
    <property type="molecule type" value="Genomic_DNA"/>
</dbReference>
<dbReference type="Gene3D" id="3.40.50.1010">
    <property type="entry name" value="5'-nuclease"/>
    <property type="match status" value="1"/>
</dbReference>
<dbReference type="CDD" id="cd09873">
    <property type="entry name" value="PIN_Pae0151-like"/>
    <property type="match status" value="1"/>
</dbReference>
<dbReference type="GO" id="GO:0016787">
    <property type="term" value="F:hydrolase activity"/>
    <property type="evidence" value="ECO:0007669"/>
    <property type="project" value="UniProtKB-KW"/>
</dbReference>
<dbReference type="InterPro" id="IPR029060">
    <property type="entry name" value="PIN-like_dom_sf"/>
</dbReference>
<keyword evidence="1" id="KW-1277">Toxin-antitoxin system</keyword>
<reference evidence="7" key="1">
    <citation type="journal article" date="2015" name="Proc. Natl. Acad. Sci. U.S.A.">
        <title>Networks of energetic and metabolic interactions define dynamics in microbial communities.</title>
        <authorList>
            <person name="Embree M."/>
            <person name="Liu J.K."/>
            <person name="Al-Bassam M.M."/>
            <person name="Zengler K."/>
        </authorList>
    </citation>
    <scope>NUCLEOTIDE SEQUENCE</scope>
</reference>
<gene>
    <name evidence="7" type="ORF">ASZ90_001226</name>
</gene>
<dbReference type="InterPro" id="IPR051619">
    <property type="entry name" value="TypeII_TA_RNase_PINc/VapC"/>
</dbReference>
<evidence type="ECO:0000256" key="1">
    <source>
        <dbReference type="ARBA" id="ARBA00022649"/>
    </source>
</evidence>
<protein>
    <recommendedName>
        <fullName evidence="6">PIN domain-containing protein</fullName>
    </recommendedName>
</protein>
<name>A0A0W8G7A9_9ZZZZ</name>
<organism evidence="7">
    <name type="scientific">hydrocarbon metagenome</name>
    <dbReference type="NCBI Taxonomy" id="938273"/>
    <lineage>
        <taxon>unclassified sequences</taxon>
        <taxon>metagenomes</taxon>
        <taxon>ecological metagenomes</taxon>
    </lineage>
</organism>
<keyword evidence="5" id="KW-0460">Magnesium</keyword>
<evidence type="ECO:0000256" key="2">
    <source>
        <dbReference type="ARBA" id="ARBA00022722"/>
    </source>
</evidence>
<feature type="domain" description="PIN" evidence="6">
    <location>
        <begin position="4"/>
        <end position="118"/>
    </location>
</feature>
<dbReference type="InterPro" id="IPR044153">
    <property type="entry name" value="PIN_Pae0151-like"/>
</dbReference>
<dbReference type="PANTHER" id="PTHR35901:SF1">
    <property type="entry name" value="EXONUCLEASE VAPC9"/>
    <property type="match status" value="1"/>
</dbReference>
<keyword evidence="4" id="KW-0378">Hydrolase</keyword>
<proteinExistence type="inferred from homology"/>
<keyword evidence="2" id="KW-0540">Nuclease</keyword>
<evidence type="ECO:0000256" key="3">
    <source>
        <dbReference type="ARBA" id="ARBA00022723"/>
    </source>
</evidence>
<keyword evidence="3" id="KW-0479">Metal-binding</keyword>
<dbReference type="GO" id="GO:0004540">
    <property type="term" value="F:RNA nuclease activity"/>
    <property type="evidence" value="ECO:0007669"/>
    <property type="project" value="InterPro"/>
</dbReference>
<accession>A0A0W8G7A9</accession>
<dbReference type="InterPro" id="IPR002716">
    <property type="entry name" value="PIN_dom"/>
</dbReference>
<sequence>MIFVVDASVAVRWFTGEPSPQAEEVLEAMVAAPGRFAVPELFLFECFSVLTRIVRNGREIFEDGIMPVLDGGVYRAPLTTALARLAEGFVQRGLTGYDACYAALARDLGGAWLTIDRKAAGRVGACGRAVLLDAGERIGL</sequence>
<evidence type="ECO:0000256" key="5">
    <source>
        <dbReference type="ARBA" id="ARBA00022842"/>
    </source>
</evidence>
<dbReference type="GO" id="GO:0046872">
    <property type="term" value="F:metal ion binding"/>
    <property type="evidence" value="ECO:0007669"/>
    <property type="project" value="UniProtKB-KW"/>
</dbReference>
<evidence type="ECO:0000256" key="4">
    <source>
        <dbReference type="ARBA" id="ARBA00022801"/>
    </source>
</evidence>